<evidence type="ECO:0000313" key="11">
    <source>
        <dbReference type="Proteomes" id="UP000827092"/>
    </source>
</evidence>
<feature type="coiled-coil region" evidence="6">
    <location>
        <begin position="424"/>
        <end position="451"/>
    </location>
</feature>
<dbReference type="GO" id="GO:0008381">
    <property type="term" value="F:mechanosensitive monoatomic ion channel activity"/>
    <property type="evidence" value="ECO:0007669"/>
    <property type="project" value="TreeGrafter"/>
</dbReference>
<protein>
    <recommendedName>
        <fullName evidence="9">TMC domain-containing protein</fullName>
    </recommendedName>
</protein>
<feature type="transmembrane region" description="Helical" evidence="8">
    <location>
        <begin position="497"/>
        <end position="518"/>
    </location>
</feature>
<feature type="transmembrane region" description="Helical" evidence="8">
    <location>
        <begin position="355"/>
        <end position="378"/>
    </location>
</feature>
<evidence type="ECO:0000256" key="6">
    <source>
        <dbReference type="SAM" id="Coils"/>
    </source>
</evidence>
<dbReference type="PANTHER" id="PTHR23302:SF24">
    <property type="entry name" value="TMC DOMAIN-CONTAINING PROTEIN"/>
    <property type="match status" value="1"/>
</dbReference>
<dbReference type="Proteomes" id="UP000827092">
    <property type="component" value="Unassembled WGS sequence"/>
</dbReference>
<feature type="transmembrane region" description="Helical" evidence="8">
    <location>
        <begin position="692"/>
        <end position="713"/>
    </location>
</feature>
<dbReference type="PANTHER" id="PTHR23302">
    <property type="entry name" value="TRANSMEMBRANE CHANNEL-RELATED"/>
    <property type="match status" value="1"/>
</dbReference>
<evidence type="ECO:0000259" key="9">
    <source>
        <dbReference type="Pfam" id="PF07810"/>
    </source>
</evidence>
<evidence type="ECO:0000256" key="1">
    <source>
        <dbReference type="ARBA" id="ARBA00004141"/>
    </source>
</evidence>
<feature type="region of interest" description="Disordered" evidence="7">
    <location>
        <begin position="1"/>
        <end position="29"/>
    </location>
</feature>
<keyword evidence="5 8" id="KW-0472">Membrane</keyword>
<comment type="similarity">
    <text evidence="2">Belongs to the TMC family.</text>
</comment>
<evidence type="ECO:0000256" key="7">
    <source>
        <dbReference type="SAM" id="MobiDB-lite"/>
    </source>
</evidence>
<proteinExistence type="inferred from homology"/>
<sequence>MNDETMSEDTNNKDGEEQEPQSTKQDDQAKVEISKIFEGSLTCPTSVLAAQMRKVVPSANFTNSRSSVDMIDNLFDQKEKADLTGRDQMTIGSLHNVNLTSEIEMEQLMSEETRRDLEKNTHKAKEVESIIRDFPVPIKEKRLRRSNIMPIIKKSWSEKITELFSEIAENLQPLLLWNEDLKIIEGKFGASIVSFFYFIRWLLFMNLIILALNVTFLVVPQYTFLPRQIQIPANLTFNETITANYSLTKVLRKKAVVIKSTADPDGDTKTVTLSGAEEDWPQFEAYDEAALNNSNSAIDLIKYCHSRYVTEIENETNSGFFARIQDLLQGTGYLEHTILFIGSYPMEETFFFGQIYYMPLAVIWVLIVSFSISLIMMVNYASFGIQEAFLTQEHVHSFANDIFCGWDFCITSPEAAALHHEKFVLGLKSNLAEAQRKKEIAQRTNAEWIALYCKRLVANIVVILYLIFCYFIIYKVALFQLHEYKTNQLEEAGLRSLVIQFLPSMTCIVINFVSPFVFDILAAFEKYHGQTEVNVTVIRNSFTSLSSIIVLISTFHNQITCKPRSICGSGRSYDCRTPRCWETYVGQELYKISLSQLFIIIGIFLFVDIPRNYIAKNYNNKFTRLMGRPPFLLPIELLDPVYAQAVLWLGVFYSPMLPFITVLILVILFYIKKAKVLKYSIPSTMLYKASRFNSTFMNILLTAFIVILAIHMYTLVRIRPSLGCSPFRVYNSMVHALRRAFQFLPFDLITVINFIFSGWFLALVNIFMCVIIYYYWKYIQVLENLEKSLKADLHIINQDKQFLLKSVEEIVKKSN</sequence>
<evidence type="ECO:0000313" key="10">
    <source>
        <dbReference type="EMBL" id="KAG8181682.1"/>
    </source>
</evidence>
<dbReference type="InterPro" id="IPR023298">
    <property type="entry name" value="ATPase_P-typ_TM_dom_sf"/>
</dbReference>
<keyword evidence="3 8" id="KW-0812">Transmembrane</keyword>
<evidence type="ECO:0000256" key="4">
    <source>
        <dbReference type="ARBA" id="ARBA00022989"/>
    </source>
</evidence>
<evidence type="ECO:0000256" key="8">
    <source>
        <dbReference type="SAM" id="Phobius"/>
    </source>
</evidence>
<evidence type="ECO:0000256" key="5">
    <source>
        <dbReference type="ARBA" id="ARBA00023136"/>
    </source>
</evidence>
<reference evidence="10 11" key="1">
    <citation type="journal article" date="2022" name="Nat. Ecol. Evol.">
        <title>A masculinizing supergene underlies an exaggerated male reproductive morph in a spider.</title>
        <authorList>
            <person name="Hendrickx F."/>
            <person name="De Corte Z."/>
            <person name="Sonet G."/>
            <person name="Van Belleghem S.M."/>
            <person name="Kostlbacher S."/>
            <person name="Vangestel C."/>
        </authorList>
    </citation>
    <scope>NUCLEOTIDE SEQUENCE [LARGE SCALE GENOMIC DNA]</scope>
    <source>
        <strain evidence="10">W744_W776</strain>
    </source>
</reference>
<accession>A0AAV6UBS6</accession>
<comment type="subcellular location">
    <subcellularLocation>
        <location evidence="1">Membrane</location>
        <topology evidence="1">Multi-pass membrane protein</topology>
    </subcellularLocation>
</comment>
<gene>
    <name evidence="10" type="ORF">JTE90_019221</name>
</gene>
<dbReference type="AlphaFoldDB" id="A0AAV6UBS6"/>
<feature type="transmembrane region" description="Helical" evidence="8">
    <location>
        <begin position="589"/>
        <end position="607"/>
    </location>
</feature>
<dbReference type="InterPro" id="IPR038900">
    <property type="entry name" value="TMC"/>
</dbReference>
<dbReference type="InterPro" id="IPR012496">
    <property type="entry name" value="TMC_dom"/>
</dbReference>
<keyword evidence="11" id="KW-1185">Reference proteome</keyword>
<feature type="transmembrane region" description="Helical" evidence="8">
    <location>
        <begin position="751"/>
        <end position="776"/>
    </location>
</feature>
<comment type="caution">
    <text evidence="10">The sequence shown here is derived from an EMBL/GenBank/DDBJ whole genome shotgun (WGS) entry which is preliminary data.</text>
</comment>
<name>A0AAV6UBS6_9ARAC</name>
<evidence type="ECO:0000256" key="2">
    <source>
        <dbReference type="ARBA" id="ARBA00006510"/>
    </source>
</evidence>
<feature type="transmembrane region" description="Helical" evidence="8">
    <location>
        <begin position="646"/>
        <end position="671"/>
    </location>
</feature>
<feature type="transmembrane region" description="Helical" evidence="8">
    <location>
        <begin position="197"/>
        <end position="219"/>
    </location>
</feature>
<keyword evidence="4 8" id="KW-1133">Transmembrane helix</keyword>
<evidence type="ECO:0000256" key="3">
    <source>
        <dbReference type="ARBA" id="ARBA00022692"/>
    </source>
</evidence>
<feature type="transmembrane region" description="Helical" evidence="8">
    <location>
        <begin position="456"/>
        <end position="477"/>
    </location>
</feature>
<dbReference type="EMBL" id="JAFNEN010000501">
    <property type="protein sequence ID" value="KAG8181682.1"/>
    <property type="molecule type" value="Genomic_DNA"/>
</dbReference>
<dbReference type="Pfam" id="PF07810">
    <property type="entry name" value="TMC"/>
    <property type="match status" value="1"/>
</dbReference>
<keyword evidence="6" id="KW-0175">Coiled coil</keyword>
<dbReference type="SUPFAM" id="SSF81665">
    <property type="entry name" value="Calcium ATPase, transmembrane domain M"/>
    <property type="match status" value="1"/>
</dbReference>
<feature type="domain" description="TMC" evidence="9">
    <location>
        <begin position="580"/>
        <end position="690"/>
    </location>
</feature>
<organism evidence="10 11">
    <name type="scientific">Oedothorax gibbosus</name>
    <dbReference type="NCBI Taxonomy" id="931172"/>
    <lineage>
        <taxon>Eukaryota</taxon>
        <taxon>Metazoa</taxon>
        <taxon>Ecdysozoa</taxon>
        <taxon>Arthropoda</taxon>
        <taxon>Chelicerata</taxon>
        <taxon>Arachnida</taxon>
        <taxon>Araneae</taxon>
        <taxon>Araneomorphae</taxon>
        <taxon>Entelegynae</taxon>
        <taxon>Araneoidea</taxon>
        <taxon>Linyphiidae</taxon>
        <taxon>Erigoninae</taxon>
        <taxon>Oedothorax</taxon>
    </lineage>
</organism>
<dbReference type="GO" id="GO:0005886">
    <property type="term" value="C:plasma membrane"/>
    <property type="evidence" value="ECO:0007669"/>
    <property type="project" value="InterPro"/>
</dbReference>